<dbReference type="InterPro" id="IPR016035">
    <property type="entry name" value="Acyl_Trfase/lysoPLipase"/>
</dbReference>
<dbReference type="InterPro" id="IPR036291">
    <property type="entry name" value="NAD(P)-bd_dom_sf"/>
</dbReference>
<dbReference type="STRING" id="50429.A0A2B4SJJ9"/>
<dbReference type="PROSITE" id="PS52019">
    <property type="entry name" value="PKS_MFAS_DH"/>
    <property type="match status" value="1"/>
</dbReference>
<dbReference type="Gene3D" id="3.40.50.720">
    <property type="entry name" value="NAD(P)-binding Rossmann-like Domain"/>
    <property type="match status" value="1"/>
</dbReference>
<dbReference type="Pfam" id="PF14765">
    <property type="entry name" value="PS-DH"/>
    <property type="match status" value="1"/>
</dbReference>
<keyword evidence="5" id="KW-1185">Reference proteome</keyword>
<comment type="caution">
    <text evidence="4">The sequence shown here is derived from an EMBL/GenBank/DDBJ whole genome shotgun (WGS) entry which is preliminary data.</text>
</comment>
<feature type="active site" description="Proton acceptor; for dehydratase activity" evidence="2">
    <location>
        <position position="407"/>
    </location>
</feature>
<dbReference type="Pfam" id="PF00698">
    <property type="entry name" value="Acyl_transf_1"/>
    <property type="match status" value="1"/>
</dbReference>
<dbReference type="InterPro" id="IPR042104">
    <property type="entry name" value="PKS_dehydratase_sf"/>
</dbReference>
<dbReference type="InterPro" id="IPR020807">
    <property type="entry name" value="PKS_DH"/>
</dbReference>
<dbReference type="AlphaFoldDB" id="A0A2B4SJJ9"/>
<dbReference type="InterPro" id="IPR016036">
    <property type="entry name" value="Malonyl_transacylase_ACP-bd"/>
</dbReference>
<dbReference type="SUPFAM" id="SSF55048">
    <property type="entry name" value="Probable ACP-binding domain of malonyl-CoA ACP transacylase"/>
    <property type="match status" value="1"/>
</dbReference>
<dbReference type="InterPro" id="IPR049551">
    <property type="entry name" value="PKS_DH_C"/>
</dbReference>
<dbReference type="InterPro" id="IPR049552">
    <property type="entry name" value="PKS_DH_N"/>
</dbReference>
<dbReference type="InterPro" id="IPR049900">
    <property type="entry name" value="PKS_mFAS_DH"/>
</dbReference>
<dbReference type="SMART" id="SM00826">
    <property type="entry name" value="PKS_DH"/>
    <property type="match status" value="1"/>
</dbReference>
<dbReference type="InterPro" id="IPR050444">
    <property type="entry name" value="Polyketide_Synthase"/>
</dbReference>
<dbReference type="SMART" id="SM00827">
    <property type="entry name" value="PKS_AT"/>
    <property type="match status" value="1"/>
</dbReference>
<dbReference type="SUPFAM" id="SSF52151">
    <property type="entry name" value="FabD/lysophospholipase-like"/>
    <property type="match status" value="1"/>
</dbReference>
<dbReference type="Gene3D" id="3.10.129.110">
    <property type="entry name" value="Polyketide synthase dehydratase"/>
    <property type="match status" value="1"/>
</dbReference>
<evidence type="ECO:0000313" key="5">
    <source>
        <dbReference type="Proteomes" id="UP000225706"/>
    </source>
</evidence>
<sequence length="882" mass="99466">MGRQLIECEATFRDAVSVVNNLLKNLGVTWNLMDELMANEGESRISENYIAQPATFAIQYATAKLIMSWKIHPSAVIGQSLGEIAAACIAGIITVKEAVQLVLARSTLQDKCAEDGGMAALGMSEAKARALLESLQLSHKLDIAAVNDADSVTVAGESQSIEILGQHLVTYATDIFWCILGTKRAFHTIYMEPIKEPFFTAVKRINLKPQLSKIPMYSTVKGEVLSGQQFNGDYWWQNIRSPVQFYPAMKQILSGGFKQIIEISAQPMLAHYVKQIARQENLKDQETPVVLATLPRKRVPVEDQHKSFLLNTVCQLYTMGHSIDWTCVQKNPSAEFVRSLNYPWLEKSFWFDERSTFATIPPIGSKKTAKESSHPFLPKEKMADPYSHLHCWETEIDLHRFPTLKDHSFIQGGAVMPGAVYLEMAFGMVKDKFTDVAGLELSDVNLYSILTLPETQVRCLRLRLEKSNRINEAQFHITSVQDDESEINLSRGNISIDLLESRHSFDNTVPMPGGSTINELKADMEQMPVESFKRLTEKFGFNYGSKFSLIKQIWHRDNEGFCLIDISESPTIQNESSAYVLHPCIIDACLQSCFVALGELEGDDTSIVPVGFKSVTLNHVPSTNQLYCHAIETKLGSFDVRLMSPCGRVLLTMGDFRLAGVTSTEREYLFEELRYEALIRRLQEANTNLRTLDPPSAGGLNSAVEEAITTAISDILPGNSTNLCIINMWPVETTNRPDDFSVIDEVQSLALHSSVFLMRLLTEKKWYNCQIYLVTKRTQMLDSSEKFPETNSFPWCSTVWAFRRTAGIEDPNFTLKAVDISNRRDMRDLDSLMDEIVSESNEEEIVFRDGKRFVNRIWRSEISSEQPTATTVKSKEKTSRYL</sequence>
<dbReference type="Gene3D" id="3.30.70.3290">
    <property type="match status" value="1"/>
</dbReference>
<evidence type="ECO:0000256" key="2">
    <source>
        <dbReference type="PROSITE-ProRule" id="PRU01363"/>
    </source>
</evidence>
<dbReference type="InterPro" id="IPR014043">
    <property type="entry name" value="Acyl_transferase_dom"/>
</dbReference>
<dbReference type="EMBL" id="LSMT01000078">
    <property type="protein sequence ID" value="PFX28707.1"/>
    <property type="molecule type" value="Genomic_DNA"/>
</dbReference>
<dbReference type="SUPFAM" id="SSF51735">
    <property type="entry name" value="NAD(P)-binding Rossmann-fold domains"/>
    <property type="match status" value="1"/>
</dbReference>
<dbReference type="GO" id="GO:0016740">
    <property type="term" value="F:transferase activity"/>
    <property type="evidence" value="ECO:0007669"/>
    <property type="project" value="UniProtKB-KW"/>
</dbReference>
<protein>
    <submittedName>
        <fullName evidence="4">Phthioceranic/hydroxyphthioceranic acid synthase</fullName>
    </submittedName>
</protein>
<dbReference type="PANTHER" id="PTHR45681">
    <property type="entry name" value="POLYKETIDE SYNTHASE 44-RELATED"/>
    <property type="match status" value="1"/>
</dbReference>
<name>A0A2B4SJJ9_STYPI</name>
<dbReference type="UniPathway" id="UPA00094"/>
<dbReference type="Pfam" id="PF21089">
    <property type="entry name" value="PKS_DH_N"/>
    <property type="match status" value="1"/>
</dbReference>
<evidence type="ECO:0000313" key="4">
    <source>
        <dbReference type="EMBL" id="PFX28707.1"/>
    </source>
</evidence>
<proteinExistence type="predicted"/>
<dbReference type="Gene3D" id="3.40.366.10">
    <property type="entry name" value="Malonyl-Coenzyme A Acyl Carrier Protein, domain 2"/>
    <property type="match status" value="1"/>
</dbReference>
<evidence type="ECO:0000256" key="1">
    <source>
        <dbReference type="ARBA" id="ARBA00022679"/>
    </source>
</evidence>
<evidence type="ECO:0000259" key="3">
    <source>
        <dbReference type="PROSITE" id="PS52019"/>
    </source>
</evidence>
<feature type="region of interest" description="N-terminal hotdog fold" evidence="2">
    <location>
        <begin position="374"/>
        <end position="501"/>
    </location>
</feature>
<dbReference type="OrthoDB" id="5963712at2759"/>
<accession>A0A2B4SJJ9</accession>
<dbReference type="GO" id="GO:0006633">
    <property type="term" value="P:fatty acid biosynthetic process"/>
    <property type="evidence" value="ECO:0007669"/>
    <property type="project" value="UniProtKB-UniPathway"/>
</dbReference>
<feature type="active site" description="Proton donor; for dehydratase activity" evidence="2">
    <location>
        <position position="587"/>
    </location>
</feature>
<gene>
    <name evidence="4" type="primary">pks2</name>
    <name evidence="4" type="ORF">AWC38_SpisGene6575</name>
</gene>
<feature type="region of interest" description="C-terminal hotdog fold" evidence="2">
    <location>
        <begin position="522"/>
        <end position="667"/>
    </location>
</feature>
<keyword evidence="1" id="KW-0808">Transferase</keyword>
<organism evidence="4 5">
    <name type="scientific">Stylophora pistillata</name>
    <name type="common">Smooth cauliflower coral</name>
    <dbReference type="NCBI Taxonomy" id="50429"/>
    <lineage>
        <taxon>Eukaryota</taxon>
        <taxon>Metazoa</taxon>
        <taxon>Cnidaria</taxon>
        <taxon>Anthozoa</taxon>
        <taxon>Hexacorallia</taxon>
        <taxon>Scleractinia</taxon>
        <taxon>Astrocoeniina</taxon>
        <taxon>Pocilloporidae</taxon>
        <taxon>Stylophora</taxon>
    </lineage>
</organism>
<dbReference type="InterPro" id="IPR001227">
    <property type="entry name" value="Ac_transferase_dom_sf"/>
</dbReference>
<dbReference type="PANTHER" id="PTHR45681:SF6">
    <property type="entry name" value="POLYKETIDE SYNTHASE 37"/>
    <property type="match status" value="1"/>
</dbReference>
<feature type="domain" description="PKS/mFAS DH" evidence="3">
    <location>
        <begin position="374"/>
        <end position="667"/>
    </location>
</feature>
<reference evidence="5" key="1">
    <citation type="journal article" date="2017" name="bioRxiv">
        <title>Comparative analysis of the genomes of Stylophora pistillata and Acropora digitifera provides evidence for extensive differences between species of corals.</title>
        <authorList>
            <person name="Voolstra C.R."/>
            <person name="Li Y."/>
            <person name="Liew Y.J."/>
            <person name="Baumgarten S."/>
            <person name="Zoccola D."/>
            <person name="Flot J.-F."/>
            <person name="Tambutte S."/>
            <person name="Allemand D."/>
            <person name="Aranda M."/>
        </authorList>
    </citation>
    <scope>NUCLEOTIDE SEQUENCE [LARGE SCALE GENOMIC DNA]</scope>
</reference>
<dbReference type="Proteomes" id="UP000225706">
    <property type="component" value="Unassembled WGS sequence"/>
</dbReference>